<dbReference type="EMBL" id="JAAVMX010000001">
    <property type="protein sequence ID" value="KAF4512680.1"/>
    <property type="molecule type" value="Genomic_DNA"/>
</dbReference>
<sequence>MALVDTEANSRGETEESPHTGSPADLEKLLDDCPDVVFVRFQWQDLSGILRARVVPVEHALAIAAGKRSLHVPPIAFHCIVDNTWLPDQDMRGNHWLVPDWTSLRTRRLLDSLYASVMCRVFEHGPGRPGPDWNLCPRHALQRAVVKATELLQARILVGFEVEFEVMKVSSCGKLVPHSTGLGRFAVSGLRDPCYLHVEEAVQAMLCAGVQVEAFQTEDHRGQFEIALGPLPPVQAVDQLILVHDTLKRVFARHGLVATMSPRPVPLRQQSTGQHTHISIDPPHKEESFLAGLLLRLPQLCAFCLPYDMSYERVRPGCAGDIKSGHWEMRFVDATANMYLALAAMLSAGMMGCVKGEPLLWHDASLDPRLVAGGGASMPKTIDEAMDLLDGDLEDFEAMMESRIVGHYVRMKKHEASKLRGMHLEEVRELLAELF</sequence>
<dbReference type="InterPro" id="IPR014746">
    <property type="entry name" value="Gln_synth/guanido_kin_cat_dom"/>
</dbReference>
<gene>
    <name evidence="7" type="ORF">G6O67_000029</name>
</gene>
<dbReference type="AlphaFoldDB" id="A0A8H4PY92"/>
<evidence type="ECO:0000256" key="1">
    <source>
        <dbReference type="ARBA" id="ARBA00021364"/>
    </source>
</evidence>
<dbReference type="PANTHER" id="PTHR43785">
    <property type="entry name" value="GAMMA-GLUTAMYLPUTRESCINE SYNTHETASE"/>
    <property type="match status" value="1"/>
</dbReference>
<feature type="region of interest" description="Disordered" evidence="5">
    <location>
        <begin position="1"/>
        <end position="25"/>
    </location>
</feature>
<dbReference type="PANTHER" id="PTHR43785:SF2">
    <property type="entry name" value="TYPE-1 GLUTAMINE SYNTHETASE 1"/>
    <property type="match status" value="1"/>
</dbReference>
<organism evidence="7 8">
    <name type="scientific">Ophiocordyceps sinensis</name>
    <dbReference type="NCBI Taxonomy" id="72228"/>
    <lineage>
        <taxon>Eukaryota</taxon>
        <taxon>Fungi</taxon>
        <taxon>Dikarya</taxon>
        <taxon>Ascomycota</taxon>
        <taxon>Pezizomycotina</taxon>
        <taxon>Sordariomycetes</taxon>
        <taxon>Hypocreomycetidae</taxon>
        <taxon>Hypocreales</taxon>
        <taxon>Ophiocordycipitaceae</taxon>
        <taxon>Ophiocordyceps</taxon>
    </lineage>
</organism>
<dbReference type="Proteomes" id="UP000557566">
    <property type="component" value="Unassembled WGS sequence"/>
</dbReference>
<accession>A0A8H4PY92</accession>
<proteinExistence type="inferred from homology"/>
<dbReference type="OrthoDB" id="3364440at2759"/>
<evidence type="ECO:0000313" key="7">
    <source>
        <dbReference type="EMBL" id="KAF4512680.1"/>
    </source>
</evidence>
<comment type="caution">
    <text evidence="7">The sequence shown here is derived from an EMBL/GenBank/DDBJ whole genome shotgun (WGS) entry which is preliminary data.</text>
</comment>
<dbReference type="InterPro" id="IPR008146">
    <property type="entry name" value="Gln_synth_cat_dom"/>
</dbReference>
<reference evidence="7 8" key="1">
    <citation type="journal article" date="2020" name="Genome Biol. Evol.">
        <title>A new high-quality draft genome assembly of the Chinese cordyceps Ophiocordyceps sinensis.</title>
        <authorList>
            <person name="Shu R."/>
            <person name="Zhang J."/>
            <person name="Meng Q."/>
            <person name="Zhang H."/>
            <person name="Zhou G."/>
            <person name="Li M."/>
            <person name="Wu P."/>
            <person name="Zhao Y."/>
            <person name="Chen C."/>
            <person name="Qin Q."/>
        </authorList>
    </citation>
    <scope>NUCLEOTIDE SEQUENCE [LARGE SCALE GENOMIC DNA]</scope>
    <source>
        <strain evidence="7 8">IOZ07</strain>
    </source>
</reference>
<dbReference type="SUPFAM" id="SSF55931">
    <property type="entry name" value="Glutamine synthetase/guanido kinase"/>
    <property type="match status" value="1"/>
</dbReference>
<evidence type="ECO:0000256" key="2">
    <source>
        <dbReference type="ARBA" id="ARBA00022598"/>
    </source>
</evidence>
<dbReference type="GO" id="GO:0004356">
    <property type="term" value="F:glutamine synthetase activity"/>
    <property type="evidence" value="ECO:0007669"/>
    <property type="project" value="InterPro"/>
</dbReference>
<protein>
    <recommendedName>
        <fullName evidence="1">Glutamine synthetase</fullName>
    </recommendedName>
</protein>
<dbReference type="GO" id="GO:0006542">
    <property type="term" value="P:glutamine biosynthetic process"/>
    <property type="evidence" value="ECO:0007669"/>
    <property type="project" value="InterPro"/>
</dbReference>
<evidence type="ECO:0000256" key="3">
    <source>
        <dbReference type="PROSITE-ProRule" id="PRU01331"/>
    </source>
</evidence>
<evidence type="ECO:0000259" key="6">
    <source>
        <dbReference type="PROSITE" id="PS51987"/>
    </source>
</evidence>
<comment type="similarity">
    <text evidence="3 4">Belongs to the glutamine synthetase family.</text>
</comment>
<evidence type="ECO:0000256" key="4">
    <source>
        <dbReference type="RuleBase" id="RU000384"/>
    </source>
</evidence>
<evidence type="ECO:0000256" key="5">
    <source>
        <dbReference type="SAM" id="MobiDB-lite"/>
    </source>
</evidence>
<dbReference type="PROSITE" id="PS51987">
    <property type="entry name" value="GS_CATALYTIC"/>
    <property type="match status" value="1"/>
</dbReference>
<name>A0A8H4PY92_9HYPO</name>
<evidence type="ECO:0000313" key="8">
    <source>
        <dbReference type="Proteomes" id="UP000557566"/>
    </source>
</evidence>
<dbReference type="Gene3D" id="3.10.20.70">
    <property type="entry name" value="Glutamine synthetase, N-terminal domain"/>
    <property type="match status" value="1"/>
</dbReference>
<keyword evidence="2" id="KW-0436">Ligase</keyword>
<feature type="domain" description="GS catalytic" evidence="6">
    <location>
        <begin position="137"/>
        <end position="435"/>
    </location>
</feature>
<keyword evidence="8" id="KW-1185">Reference proteome</keyword>
<dbReference type="SMART" id="SM01230">
    <property type="entry name" value="Gln-synt_C"/>
    <property type="match status" value="1"/>
</dbReference>
<feature type="compositionally biased region" description="Basic and acidic residues" evidence="5">
    <location>
        <begin position="8"/>
        <end position="18"/>
    </location>
</feature>
<dbReference type="Pfam" id="PF00120">
    <property type="entry name" value="Gln-synt_C"/>
    <property type="match status" value="2"/>
</dbReference>
<dbReference type="SUPFAM" id="SSF54368">
    <property type="entry name" value="Glutamine synthetase, N-terminal domain"/>
    <property type="match status" value="1"/>
</dbReference>
<dbReference type="Gene3D" id="3.30.590.10">
    <property type="entry name" value="Glutamine synthetase/guanido kinase, catalytic domain"/>
    <property type="match status" value="1"/>
</dbReference>
<dbReference type="InterPro" id="IPR036651">
    <property type="entry name" value="Gln_synt_N_sf"/>
</dbReference>